<dbReference type="PANTHER" id="PTHR10380">
    <property type="entry name" value="CUTICLE PROTEIN"/>
    <property type="match status" value="1"/>
</dbReference>
<feature type="non-terminal residue" evidence="5">
    <location>
        <position position="1"/>
    </location>
</feature>
<dbReference type="PANTHER" id="PTHR10380:SF173">
    <property type="entry name" value="CUTICULAR PROTEIN 47EF, ISOFORM C-RELATED"/>
    <property type="match status" value="1"/>
</dbReference>
<feature type="compositionally biased region" description="Polar residues" evidence="3">
    <location>
        <begin position="154"/>
        <end position="163"/>
    </location>
</feature>
<keyword evidence="6" id="KW-1185">Reference proteome</keyword>
<sequence>RSQLISTNMRAIILATVAALAVAAPQYAAPPVAQYSAPSSRRAVDSDESIEHIPILRDSRVREDDGTHNFDVETGNGIVISQSGGSDGHKQGAISFTHPDGTPFHLTFVANENGFQPQSSALPVAPAFPHPIPEFVLEQIEFARQQDEAAARQGKSSVRTPSSHYGAPDSSEEDSRKKRDAPRNTYSAPRSVTSDVSVEHIPILRNELVQEEDGTHNFEVETGNGIVISQSGGSDGHKQGAISFTHPDGTPFHLTFVANENGFQPQSSALPVAPAFPHPIPEFVLEQIEFARQQDEAAARQAKPSVRIPSSRYGAPDSSEEK</sequence>
<dbReference type="Pfam" id="PF00379">
    <property type="entry name" value="Chitin_bind_4"/>
    <property type="match status" value="2"/>
</dbReference>
<protein>
    <recommendedName>
        <fullName evidence="7">Cuticle protein</fullName>
    </recommendedName>
</protein>
<dbReference type="AlphaFoldDB" id="A0AAV2S6Z6"/>
<evidence type="ECO:0000256" key="4">
    <source>
        <dbReference type="SAM" id="SignalP"/>
    </source>
</evidence>
<dbReference type="InterPro" id="IPR050468">
    <property type="entry name" value="Cuticle_Struct_Prot"/>
</dbReference>
<feature type="compositionally biased region" description="Polar residues" evidence="3">
    <location>
        <begin position="184"/>
        <end position="193"/>
    </location>
</feature>
<organism evidence="5 6">
    <name type="scientific">Meganyctiphanes norvegica</name>
    <name type="common">Northern krill</name>
    <name type="synonym">Thysanopoda norvegica</name>
    <dbReference type="NCBI Taxonomy" id="48144"/>
    <lineage>
        <taxon>Eukaryota</taxon>
        <taxon>Metazoa</taxon>
        <taxon>Ecdysozoa</taxon>
        <taxon>Arthropoda</taxon>
        <taxon>Crustacea</taxon>
        <taxon>Multicrustacea</taxon>
        <taxon>Malacostraca</taxon>
        <taxon>Eumalacostraca</taxon>
        <taxon>Eucarida</taxon>
        <taxon>Euphausiacea</taxon>
        <taxon>Euphausiidae</taxon>
        <taxon>Meganyctiphanes</taxon>
    </lineage>
</organism>
<evidence type="ECO:0008006" key="7">
    <source>
        <dbReference type="Google" id="ProtNLM"/>
    </source>
</evidence>
<feature type="chain" id="PRO_5043988116" description="Cuticle protein" evidence="4">
    <location>
        <begin position="24"/>
        <end position="322"/>
    </location>
</feature>
<dbReference type="GO" id="GO:0062129">
    <property type="term" value="C:chitin-based extracellular matrix"/>
    <property type="evidence" value="ECO:0007669"/>
    <property type="project" value="TreeGrafter"/>
</dbReference>
<name>A0AAV2S6Z6_MEGNR</name>
<evidence type="ECO:0000256" key="2">
    <source>
        <dbReference type="PROSITE-ProRule" id="PRU00497"/>
    </source>
</evidence>
<evidence type="ECO:0000256" key="1">
    <source>
        <dbReference type="ARBA" id="ARBA00022460"/>
    </source>
</evidence>
<evidence type="ECO:0000313" key="5">
    <source>
        <dbReference type="EMBL" id="CAL4170061.1"/>
    </source>
</evidence>
<dbReference type="EMBL" id="CAXKWB010050586">
    <property type="protein sequence ID" value="CAL4170061.1"/>
    <property type="molecule type" value="Genomic_DNA"/>
</dbReference>
<keyword evidence="1 2" id="KW-0193">Cuticle</keyword>
<feature type="signal peptide" evidence="4">
    <location>
        <begin position="1"/>
        <end position="23"/>
    </location>
</feature>
<dbReference type="PROSITE" id="PS51155">
    <property type="entry name" value="CHIT_BIND_RR_2"/>
    <property type="match status" value="2"/>
</dbReference>
<feature type="region of interest" description="Disordered" evidence="3">
    <location>
        <begin position="146"/>
        <end position="193"/>
    </location>
</feature>
<keyword evidence="4" id="KW-0732">Signal</keyword>
<dbReference type="PROSITE" id="PS00233">
    <property type="entry name" value="CHIT_BIND_RR_1"/>
    <property type="match status" value="2"/>
</dbReference>
<dbReference type="InterPro" id="IPR031311">
    <property type="entry name" value="CHIT_BIND_RR_consensus"/>
</dbReference>
<accession>A0AAV2S6Z6</accession>
<reference evidence="5 6" key="1">
    <citation type="submission" date="2024-05" db="EMBL/GenBank/DDBJ databases">
        <authorList>
            <person name="Wallberg A."/>
        </authorList>
    </citation>
    <scope>NUCLEOTIDE SEQUENCE [LARGE SCALE GENOMIC DNA]</scope>
</reference>
<evidence type="ECO:0000313" key="6">
    <source>
        <dbReference type="Proteomes" id="UP001497623"/>
    </source>
</evidence>
<dbReference type="Proteomes" id="UP001497623">
    <property type="component" value="Unassembled WGS sequence"/>
</dbReference>
<proteinExistence type="predicted"/>
<dbReference type="GO" id="GO:0008010">
    <property type="term" value="F:structural constituent of chitin-based larval cuticle"/>
    <property type="evidence" value="ECO:0007669"/>
    <property type="project" value="TreeGrafter"/>
</dbReference>
<gene>
    <name evidence="5" type="ORF">MNOR_LOCUS33950</name>
</gene>
<comment type="caution">
    <text evidence="5">The sequence shown here is derived from an EMBL/GenBank/DDBJ whole genome shotgun (WGS) entry which is preliminary data.</text>
</comment>
<dbReference type="InterPro" id="IPR000618">
    <property type="entry name" value="Insect_cuticle"/>
</dbReference>
<feature type="region of interest" description="Disordered" evidence="3">
    <location>
        <begin position="294"/>
        <end position="322"/>
    </location>
</feature>
<evidence type="ECO:0000256" key="3">
    <source>
        <dbReference type="SAM" id="MobiDB-lite"/>
    </source>
</evidence>